<dbReference type="EMBL" id="KQ964458">
    <property type="protein sequence ID" value="KXN72181.1"/>
    <property type="molecule type" value="Genomic_DNA"/>
</dbReference>
<evidence type="ECO:0000256" key="3">
    <source>
        <dbReference type="ARBA" id="ARBA00022475"/>
    </source>
</evidence>
<keyword evidence="7" id="KW-0106">Calcium</keyword>
<dbReference type="FunFam" id="1.10.287.70:FF:000093">
    <property type="entry name" value="Calcium channel subunit Cch1"/>
    <property type="match status" value="1"/>
</dbReference>
<evidence type="ECO:0000259" key="17">
    <source>
        <dbReference type="Pfam" id="PF00520"/>
    </source>
</evidence>
<evidence type="ECO:0000256" key="7">
    <source>
        <dbReference type="ARBA" id="ARBA00022837"/>
    </source>
</evidence>
<evidence type="ECO:0000256" key="1">
    <source>
        <dbReference type="ARBA" id="ARBA00004651"/>
    </source>
</evidence>
<evidence type="ECO:0000256" key="4">
    <source>
        <dbReference type="ARBA" id="ARBA00022568"/>
    </source>
</evidence>
<evidence type="ECO:0000256" key="13">
    <source>
        <dbReference type="ARBA" id="ARBA00023303"/>
    </source>
</evidence>
<dbReference type="OrthoDB" id="416585at2759"/>
<feature type="transmembrane region" description="Helical" evidence="16">
    <location>
        <begin position="88"/>
        <end position="106"/>
    </location>
</feature>
<evidence type="ECO:0000313" key="19">
    <source>
        <dbReference type="Proteomes" id="UP000070444"/>
    </source>
</evidence>
<feature type="transmembrane region" description="Helical" evidence="16">
    <location>
        <begin position="816"/>
        <end position="842"/>
    </location>
</feature>
<dbReference type="InterPro" id="IPR050599">
    <property type="entry name" value="VDCC_alpha-1_subunit"/>
</dbReference>
<dbReference type="InterPro" id="IPR027359">
    <property type="entry name" value="Volt_channel_dom_sf"/>
</dbReference>
<evidence type="ECO:0000256" key="16">
    <source>
        <dbReference type="SAM" id="Phobius"/>
    </source>
</evidence>
<dbReference type="GO" id="GO:0008331">
    <property type="term" value="F:high voltage-gated calcium channel activity"/>
    <property type="evidence" value="ECO:0007669"/>
    <property type="project" value="TreeGrafter"/>
</dbReference>
<dbReference type="Gene3D" id="1.10.238.10">
    <property type="entry name" value="EF-hand"/>
    <property type="match status" value="1"/>
</dbReference>
<comment type="similarity">
    <text evidence="14">Belongs to the calcium channel alpha-1 subunit (TC 1.A.1.11) family.</text>
</comment>
<protein>
    <recommendedName>
        <fullName evidence="15">Calcium-channel protein CCH1</fullName>
    </recommendedName>
</protein>
<keyword evidence="6 16" id="KW-0812">Transmembrane</keyword>
<evidence type="ECO:0000256" key="9">
    <source>
        <dbReference type="ARBA" id="ARBA00022989"/>
    </source>
</evidence>
<keyword evidence="12" id="KW-0325">Glycoprotein</keyword>
<keyword evidence="10" id="KW-0406">Ion transport</keyword>
<evidence type="ECO:0000256" key="15">
    <source>
        <dbReference type="ARBA" id="ARBA00067459"/>
    </source>
</evidence>
<dbReference type="PANTHER" id="PTHR45628">
    <property type="entry name" value="VOLTAGE-DEPENDENT CALCIUM CHANNEL TYPE A SUBUNIT ALPHA-1"/>
    <property type="match status" value="1"/>
</dbReference>
<organism evidence="18 19">
    <name type="scientific">Conidiobolus coronatus (strain ATCC 28846 / CBS 209.66 / NRRL 28638)</name>
    <name type="common">Delacroixia coronata</name>
    <dbReference type="NCBI Taxonomy" id="796925"/>
    <lineage>
        <taxon>Eukaryota</taxon>
        <taxon>Fungi</taxon>
        <taxon>Fungi incertae sedis</taxon>
        <taxon>Zoopagomycota</taxon>
        <taxon>Entomophthoromycotina</taxon>
        <taxon>Entomophthoromycetes</taxon>
        <taxon>Entomophthorales</taxon>
        <taxon>Ancylistaceae</taxon>
        <taxon>Conidiobolus</taxon>
    </lineage>
</organism>
<evidence type="ECO:0000256" key="5">
    <source>
        <dbReference type="ARBA" id="ARBA00022673"/>
    </source>
</evidence>
<dbReference type="AlphaFoldDB" id="A0A137PB71"/>
<evidence type="ECO:0000256" key="14">
    <source>
        <dbReference type="ARBA" id="ARBA00061395"/>
    </source>
</evidence>
<feature type="transmembrane region" description="Helical" evidence="16">
    <location>
        <begin position="294"/>
        <end position="321"/>
    </location>
</feature>
<feature type="transmembrane region" description="Helical" evidence="16">
    <location>
        <begin position="731"/>
        <end position="750"/>
    </location>
</feature>
<reference evidence="18 19" key="1">
    <citation type="journal article" date="2015" name="Genome Biol. Evol.">
        <title>Phylogenomic analyses indicate that early fungi evolved digesting cell walls of algal ancestors of land plants.</title>
        <authorList>
            <person name="Chang Y."/>
            <person name="Wang S."/>
            <person name="Sekimoto S."/>
            <person name="Aerts A.L."/>
            <person name="Choi C."/>
            <person name="Clum A."/>
            <person name="LaButti K.M."/>
            <person name="Lindquist E.A."/>
            <person name="Yee Ngan C."/>
            <person name="Ohm R.A."/>
            <person name="Salamov A.A."/>
            <person name="Grigoriev I.V."/>
            <person name="Spatafora J.W."/>
            <person name="Berbee M.L."/>
        </authorList>
    </citation>
    <scope>NUCLEOTIDE SEQUENCE [LARGE SCALE GENOMIC DNA]</scope>
    <source>
        <strain evidence="18 19">NRRL 28638</strain>
    </source>
</reference>
<evidence type="ECO:0000256" key="6">
    <source>
        <dbReference type="ARBA" id="ARBA00022692"/>
    </source>
</evidence>
<keyword evidence="13" id="KW-0407">Ion channel</keyword>
<evidence type="ECO:0000313" key="18">
    <source>
        <dbReference type="EMBL" id="KXN72181.1"/>
    </source>
</evidence>
<keyword evidence="5" id="KW-0107">Calcium channel</keyword>
<proteinExistence type="inferred from homology"/>
<keyword evidence="3" id="KW-1003">Cell membrane</keyword>
<dbReference type="STRING" id="796925.A0A137PB71"/>
<accession>A0A137PB71</accession>
<feature type="domain" description="Ion transport" evidence="17">
    <location>
        <begin position="583"/>
        <end position="850"/>
    </location>
</feature>
<dbReference type="PANTHER" id="PTHR45628:SF7">
    <property type="entry name" value="VOLTAGE-DEPENDENT CALCIUM CHANNEL TYPE A SUBUNIT ALPHA-1"/>
    <property type="match status" value="1"/>
</dbReference>
<feature type="transmembrane region" description="Helical" evidence="16">
    <location>
        <begin position="584"/>
        <end position="604"/>
    </location>
</feature>
<dbReference type="OMA" id="WINIATL"/>
<evidence type="ECO:0000256" key="10">
    <source>
        <dbReference type="ARBA" id="ARBA00023065"/>
    </source>
</evidence>
<feature type="transmembrane region" description="Helical" evidence="16">
    <location>
        <begin position="500"/>
        <end position="526"/>
    </location>
</feature>
<dbReference type="Gene3D" id="1.10.287.70">
    <property type="match status" value="3"/>
</dbReference>
<feature type="transmembrane region" description="Helical" evidence="16">
    <location>
        <begin position="384"/>
        <end position="408"/>
    </location>
</feature>
<dbReference type="Proteomes" id="UP000070444">
    <property type="component" value="Unassembled WGS sequence"/>
</dbReference>
<dbReference type="SUPFAM" id="SSF81324">
    <property type="entry name" value="Voltage-gated potassium channels"/>
    <property type="match status" value="1"/>
</dbReference>
<keyword evidence="4" id="KW-0109">Calcium transport</keyword>
<feature type="transmembrane region" description="Helical" evidence="16">
    <location>
        <begin position="255"/>
        <end position="274"/>
    </location>
</feature>
<evidence type="ECO:0000256" key="12">
    <source>
        <dbReference type="ARBA" id="ARBA00023180"/>
    </source>
</evidence>
<sequence>MSKLSENINSTVRILSFMLALLVLVAPMFMQILHGRIREQSYLEETERNIMRFDSIQQAILSLIQLLDGEDWPNQLYELSYQLPTSNIIIVAIVMIVWIFLSNFILARMFIAVAMEGFELVRGEKYKIQLNKFIKTIEGIKLREMSYPISNWNPYKLLPPKPLPLKIPSLPSSLKFNLPTHLTNLLIDQPKKQENAKFTPRDYYRSRFYNNHPNYSRSLFFFRPNNRLRKFLQFLTDRKKFSLIKNFTKIYDIRVYYHIIIWSAIIGSTIVGALDSPNVRYNYLKNGVGNSLIYWKFNLSFSIILTLEFLFLIIANGFLFAPKAYLRGFWNRIDLLVLVLQVVDVILTYKVMTSSSRVFHILVSLRALRLATRTKTLKRTLYSIFIAGFVKLMTVILILLAFIVPFAVLGKAMFGDKMQMCNFDDESIVVMTDCVGSYLKEDGILMPKVWSNPYMYSFDSLGSSLILLIELASREKWIDVMKNTMNILGKEIQPRDEASWWYCLYFVVYFFGVQLIGISTFIAVIINNHREFTGIAEISEDEKNWIDLKKQLNQVKPSKKMVNYPSDLGVKRWCFKIVTNKRSWWNRMITLSYFSIFILVMAGYYQMSETWRLVRLWLIIGCLCLSATNEAIQLYGRGSDVYLANPINTAFLVINIFAIVLQMSLSTINLANVQATLQSINLTDYEKYGLTVIFFKKLGFCLSLVVSMKLIVKLDPLLQLIYILKASLKDILELAYVWFVIFVIFAIAMNQGFGGLKWGKNMSYYVNANDYLAIFLMLFRISTGEGWNDIMYDFKVQAPNCVANENYLESDCGDPWLATILFISFHTISVYIFSSMFVVFLLDTFSYCYEIFASFSFISRQDLREFKKNWSQVDPLGLGYVQKPDLIKLLKGLETPFKVRLFPMKFNPIHMCSEYNRKYKEKFGYVGWKRGTPPSEIDPEVLRDYCKWLNKQLDLLKASKLKQRKDKFNLIYIECCQLILHSKGKGLEFNKFLLLIAQYKIIDPMNCFLLSEIIPYQQHQEKIQNIYNKQKILGLFTNYLKRWRARRIQIYLPKITLGYADYQSDDSDPENEVNGRLMTPVRRIAPNLKLSIPKPTQTYGYLSSPNSSSPEYSPISYYNLSGSEQDRMELSELDLELNKLKLDDNCWKDVLFNKKNN</sequence>
<keyword evidence="11 16" id="KW-0472">Membrane</keyword>
<evidence type="ECO:0000256" key="11">
    <source>
        <dbReference type="ARBA" id="ARBA00023136"/>
    </source>
</evidence>
<feature type="transmembrane region" description="Helical" evidence="16">
    <location>
        <begin position="688"/>
        <end position="711"/>
    </location>
</feature>
<keyword evidence="2" id="KW-0813">Transport</keyword>
<dbReference type="InterPro" id="IPR005821">
    <property type="entry name" value="Ion_trans_dom"/>
</dbReference>
<evidence type="ECO:0000256" key="8">
    <source>
        <dbReference type="ARBA" id="ARBA00022882"/>
    </source>
</evidence>
<feature type="transmembrane region" description="Helical" evidence="16">
    <location>
        <begin position="12"/>
        <end position="33"/>
    </location>
</feature>
<name>A0A137PB71_CONC2</name>
<gene>
    <name evidence="18" type="ORF">CONCODRAFT_69229</name>
</gene>
<dbReference type="GO" id="GO:0098703">
    <property type="term" value="P:calcium ion import across plasma membrane"/>
    <property type="evidence" value="ECO:0007669"/>
    <property type="project" value="TreeGrafter"/>
</dbReference>
<keyword evidence="9 16" id="KW-1133">Transmembrane helix</keyword>
<dbReference type="GO" id="GO:0005891">
    <property type="term" value="C:voltage-gated calcium channel complex"/>
    <property type="evidence" value="ECO:0007669"/>
    <property type="project" value="TreeGrafter"/>
</dbReference>
<feature type="transmembrane region" description="Helical" evidence="16">
    <location>
        <begin position="647"/>
        <end position="668"/>
    </location>
</feature>
<evidence type="ECO:0000256" key="2">
    <source>
        <dbReference type="ARBA" id="ARBA00022448"/>
    </source>
</evidence>
<feature type="domain" description="Ion transport" evidence="17">
    <location>
        <begin position="256"/>
        <end position="533"/>
    </location>
</feature>
<feature type="domain" description="Ion transport" evidence="17">
    <location>
        <begin position="5"/>
        <end position="122"/>
    </location>
</feature>
<comment type="subcellular location">
    <subcellularLocation>
        <location evidence="1">Cell membrane</location>
        <topology evidence="1">Multi-pass membrane protein</topology>
    </subcellularLocation>
</comment>
<dbReference type="Gene3D" id="1.20.120.350">
    <property type="entry name" value="Voltage-gated potassium channels. Chain C"/>
    <property type="match status" value="1"/>
</dbReference>
<feature type="transmembrane region" description="Helical" evidence="16">
    <location>
        <begin position="762"/>
        <end position="781"/>
    </location>
</feature>
<keyword evidence="19" id="KW-1185">Reference proteome</keyword>
<keyword evidence="8" id="KW-0851">Voltage-gated channel</keyword>
<dbReference type="Pfam" id="PF00520">
    <property type="entry name" value="Ion_trans"/>
    <property type="match status" value="3"/>
</dbReference>